<dbReference type="PANTHER" id="PTHR13061:SF29">
    <property type="entry name" value="GAMMA CARBONIC ANHYDRASE-LIKE 1, MITOCHONDRIAL-RELATED"/>
    <property type="match status" value="1"/>
</dbReference>
<accession>A0A3M8AGE5</accession>
<name>A0A3M8AGE5_9MICO</name>
<dbReference type="InterPro" id="IPR011004">
    <property type="entry name" value="Trimer_LpxA-like_sf"/>
</dbReference>
<sequence>MLIEHRGRRPVVHPSATVAPNAVVSGDVTVGAGVRILYGAVLTAEDGEVCIGDGSVVMEHALVRGRAGHPAVIGERVLIGPHAHVNGAVVEDEAFLATGASVFPGAVIGRGAEVRINGVVQVNTRLHPGAVVPISWVAVGDPAAILPPERHDEIQAIQQRLDFVGTVYGSPRAADMREIMTRQSAFYASHADDIVLGDADGAASDR</sequence>
<organism evidence="1 2">
    <name type="scientific">Agromyces tardus</name>
    <dbReference type="NCBI Taxonomy" id="2583849"/>
    <lineage>
        <taxon>Bacteria</taxon>
        <taxon>Bacillati</taxon>
        <taxon>Actinomycetota</taxon>
        <taxon>Actinomycetes</taxon>
        <taxon>Micrococcales</taxon>
        <taxon>Microbacteriaceae</taxon>
        <taxon>Agromyces</taxon>
    </lineage>
</organism>
<gene>
    <name evidence="1" type="ORF">EDM22_07965</name>
</gene>
<evidence type="ECO:0000313" key="2">
    <source>
        <dbReference type="Proteomes" id="UP000275048"/>
    </source>
</evidence>
<dbReference type="InterPro" id="IPR050484">
    <property type="entry name" value="Transf_Hexapept/Carb_Anhydrase"/>
</dbReference>
<dbReference type="Proteomes" id="UP000275048">
    <property type="component" value="Unassembled WGS sequence"/>
</dbReference>
<dbReference type="SUPFAM" id="SSF51161">
    <property type="entry name" value="Trimeric LpxA-like enzymes"/>
    <property type="match status" value="1"/>
</dbReference>
<dbReference type="EMBL" id="RHHB01000010">
    <property type="protein sequence ID" value="RNB50221.1"/>
    <property type="molecule type" value="Genomic_DNA"/>
</dbReference>
<proteinExistence type="predicted"/>
<dbReference type="RefSeq" id="WP_122936530.1">
    <property type="nucleotide sequence ID" value="NZ_JBHSNT010000056.1"/>
</dbReference>
<comment type="caution">
    <text evidence="1">The sequence shown here is derived from an EMBL/GenBank/DDBJ whole genome shotgun (WGS) entry which is preliminary data.</text>
</comment>
<dbReference type="Gene3D" id="2.160.10.10">
    <property type="entry name" value="Hexapeptide repeat proteins"/>
    <property type="match status" value="1"/>
</dbReference>
<dbReference type="OrthoDB" id="9803036at2"/>
<dbReference type="AlphaFoldDB" id="A0A3M8AGE5"/>
<dbReference type="PANTHER" id="PTHR13061">
    <property type="entry name" value="DYNACTIN SUBUNIT P25"/>
    <property type="match status" value="1"/>
</dbReference>
<keyword evidence="2" id="KW-1185">Reference proteome</keyword>
<evidence type="ECO:0000313" key="1">
    <source>
        <dbReference type="EMBL" id="RNB50221.1"/>
    </source>
</evidence>
<protein>
    <submittedName>
        <fullName evidence="1">Gamma carbonic anhydrase family protein</fullName>
    </submittedName>
</protein>
<reference evidence="1 2" key="1">
    <citation type="submission" date="2018-10" db="EMBL/GenBank/DDBJ databases">
        <title>Isolation, diversity and antibacterial activity of antinobacteria from the wheat rhizosphere soil.</title>
        <authorList>
            <person name="Sun T."/>
        </authorList>
    </citation>
    <scope>NUCLEOTIDE SEQUENCE [LARGE SCALE GENOMIC DNA]</scope>
    <source>
        <strain evidence="1 2">SJ-23</strain>
    </source>
</reference>